<gene>
    <name evidence="1" type="ORF">SAMN04487995_0242</name>
</gene>
<evidence type="ECO:0000313" key="2">
    <source>
        <dbReference type="Proteomes" id="UP000199532"/>
    </source>
</evidence>
<accession>A0A1H6Q3E5</accession>
<dbReference type="Gene3D" id="3.50.50.60">
    <property type="entry name" value="FAD/NAD(P)-binding domain"/>
    <property type="match status" value="1"/>
</dbReference>
<evidence type="ECO:0000313" key="1">
    <source>
        <dbReference type="EMBL" id="SEI38348.1"/>
    </source>
</evidence>
<dbReference type="EMBL" id="FNXY01000001">
    <property type="protein sequence ID" value="SEI38348.1"/>
    <property type="molecule type" value="Genomic_DNA"/>
</dbReference>
<reference evidence="1 2" key="1">
    <citation type="submission" date="2016-10" db="EMBL/GenBank/DDBJ databases">
        <authorList>
            <person name="de Groot N.N."/>
        </authorList>
    </citation>
    <scope>NUCLEOTIDE SEQUENCE [LARGE SCALE GENOMIC DNA]</scope>
    <source>
        <strain evidence="1 2">DSM 19938</strain>
    </source>
</reference>
<sequence length="132" mass="15165">MSIIYGSTMIKTDLCIIGSGPVALFAVFEAGQLNMRCHLIDARQEAYKAYEDLQDKHLCNILMEKISIYKPSFSNGEWVKELIHEDDDQYILITNNDTKIYCKSLVFSAGYEEELSLGRIHTSDEFNVKFRL</sequence>
<dbReference type="InterPro" id="IPR036188">
    <property type="entry name" value="FAD/NAD-bd_sf"/>
</dbReference>
<dbReference type="AlphaFoldDB" id="A0A1H6Q3E5"/>
<dbReference type="Proteomes" id="UP000199532">
    <property type="component" value="Unassembled WGS sequence"/>
</dbReference>
<dbReference type="SUPFAM" id="SSF51905">
    <property type="entry name" value="FAD/NAD(P)-binding domain"/>
    <property type="match status" value="1"/>
</dbReference>
<keyword evidence="2" id="KW-1185">Reference proteome</keyword>
<protein>
    <submittedName>
        <fullName evidence="1">Thioredoxin reductase (NADPH)</fullName>
    </submittedName>
</protein>
<name>A0A1H6Q3E5_9BACT</name>
<proteinExistence type="predicted"/>
<dbReference type="STRING" id="408657.SAMN04487995_0242"/>
<organism evidence="1 2">
    <name type="scientific">Dyadobacter koreensis</name>
    <dbReference type="NCBI Taxonomy" id="408657"/>
    <lineage>
        <taxon>Bacteria</taxon>
        <taxon>Pseudomonadati</taxon>
        <taxon>Bacteroidota</taxon>
        <taxon>Cytophagia</taxon>
        <taxon>Cytophagales</taxon>
        <taxon>Spirosomataceae</taxon>
        <taxon>Dyadobacter</taxon>
    </lineage>
</organism>